<dbReference type="AlphaFoldDB" id="A0A8H5CD09"/>
<evidence type="ECO:0000256" key="1">
    <source>
        <dbReference type="SAM" id="MobiDB-lite"/>
    </source>
</evidence>
<dbReference type="EMBL" id="JAACJM010000184">
    <property type="protein sequence ID" value="KAF5339514.1"/>
    <property type="molecule type" value="Genomic_DNA"/>
</dbReference>
<evidence type="ECO:0000313" key="3">
    <source>
        <dbReference type="Proteomes" id="UP000559256"/>
    </source>
</evidence>
<comment type="caution">
    <text evidence="2">The sequence shown here is derived from an EMBL/GenBank/DDBJ whole genome shotgun (WGS) entry which is preliminary data.</text>
</comment>
<keyword evidence="3" id="KW-1185">Reference proteome</keyword>
<feature type="compositionally biased region" description="Low complexity" evidence="1">
    <location>
        <begin position="79"/>
        <end position="97"/>
    </location>
</feature>
<evidence type="ECO:0000313" key="2">
    <source>
        <dbReference type="EMBL" id="KAF5339514.1"/>
    </source>
</evidence>
<dbReference type="Proteomes" id="UP000559256">
    <property type="component" value="Unassembled WGS sequence"/>
</dbReference>
<feature type="region of interest" description="Disordered" evidence="1">
    <location>
        <begin position="1"/>
        <end position="128"/>
    </location>
</feature>
<dbReference type="OrthoDB" id="3250036at2759"/>
<reference evidence="2 3" key="1">
    <citation type="journal article" date="2020" name="ISME J.">
        <title>Uncovering the hidden diversity of litter-decomposition mechanisms in mushroom-forming fungi.</title>
        <authorList>
            <person name="Floudas D."/>
            <person name="Bentzer J."/>
            <person name="Ahren D."/>
            <person name="Johansson T."/>
            <person name="Persson P."/>
            <person name="Tunlid A."/>
        </authorList>
    </citation>
    <scope>NUCLEOTIDE SEQUENCE [LARGE SCALE GENOMIC DNA]</scope>
    <source>
        <strain evidence="2 3">CBS 291.85</strain>
    </source>
</reference>
<feature type="compositionally biased region" description="Basic and acidic residues" evidence="1">
    <location>
        <begin position="112"/>
        <end position="128"/>
    </location>
</feature>
<gene>
    <name evidence="2" type="ORF">D9758_016363</name>
</gene>
<sequence>MSDEYGRAGFNKDNLADDSANTRVTLDERTKNYPPEGDTTSSGGYSSTSDVWTDKAQRGNTPVAQERDGARQSQSNTNSGSGLIDQSLSGSDLSGQLRDAKQGSDLSMEAVRGGEKRDAMREDLGPGA</sequence>
<name>A0A8H5CD09_9AGAR</name>
<proteinExistence type="predicted"/>
<feature type="compositionally biased region" description="Low complexity" evidence="1">
    <location>
        <begin position="37"/>
        <end position="50"/>
    </location>
</feature>
<organism evidence="2 3">
    <name type="scientific">Tetrapyrgos nigripes</name>
    <dbReference type="NCBI Taxonomy" id="182062"/>
    <lineage>
        <taxon>Eukaryota</taxon>
        <taxon>Fungi</taxon>
        <taxon>Dikarya</taxon>
        <taxon>Basidiomycota</taxon>
        <taxon>Agaricomycotina</taxon>
        <taxon>Agaricomycetes</taxon>
        <taxon>Agaricomycetidae</taxon>
        <taxon>Agaricales</taxon>
        <taxon>Marasmiineae</taxon>
        <taxon>Marasmiaceae</taxon>
        <taxon>Tetrapyrgos</taxon>
    </lineage>
</organism>
<accession>A0A8H5CD09</accession>
<protein>
    <submittedName>
        <fullName evidence="2">Uncharacterized protein</fullName>
    </submittedName>
</protein>